<dbReference type="Pfam" id="PF06386">
    <property type="entry name" value="GvpL_GvpF"/>
    <property type="match status" value="1"/>
</dbReference>
<dbReference type="PANTHER" id="PTHR36852">
    <property type="entry name" value="PROTEIN GVPL 2"/>
    <property type="match status" value="1"/>
</dbReference>
<dbReference type="Proteomes" id="UP000617734">
    <property type="component" value="Unassembled WGS sequence"/>
</dbReference>
<comment type="subcellular location">
    <subcellularLocation>
        <location evidence="2">Gas vesicle</location>
    </subcellularLocation>
</comment>
<reference evidence="4" key="2">
    <citation type="submission" date="2020-09" db="EMBL/GenBank/DDBJ databases">
        <authorList>
            <person name="Sun Q."/>
            <person name="Ohkuma M."/>
        </authorList>
    </citation>
    <scope>NUCLEOTIDE SEQUENCE</scope>
    <source>
        <strain evidence="4">JCM 4646</strain>
    </source>
</reference>
<accession>A0A919GCP1</accession>
<proteinExistence type="inferred from homology"/>
<evidence type="ECO:0000256" key="3">
    <source>
        <dbReference type="ARBA" id="ARBA00035643"/>
    </source>
</evidence>
<dbReference type="InterPro" id="IPR009430">
    <property type="entry name" value="GvpL/GvpF"/>
</dbReference>
<dbReference type="EMBL" id="BNBO01000056">
    <property type="protein sequence ID" value="GHH82056.1"/>
    <property type="molecule type" value="Genomic_DNA"/>
</dbReference>
<reference evidence="4" key="1">
    <citation type="journal article" date="2014" name="Int. J. Syst. Evol. Microbiol.">
        <title>Complete genome sequence of Corynebacterium casei LMG S-19264T (=DSM 44701T), isolated from a smear-ripened cheese.</title>
        <authorList>
            <consortium name="US DOE Joint Genome Institute (JGI-PGF)"/>
            <person name="Walter F."/>
            <person name="Albersmeier A."/>
            <person name="Kalinowski J."/>
            <person name="Ruckert C."/>
        </authorList>
    </citation>
    <scope>NUCLEOTIDE SEQUENCE</scope>
    <source>
        <strain evidence="4">JCM 4646</strain>
    </source>
</reference>
<organism evidence="4 5">
    <name type="scientific">Kitasatospora indigofera</name>
    <dbReference type="NCBI Taxonomy" id="67307"/>
    <lineage>
        <taxon>Bacteria</taxon>
        <taxon>Bacillati</taxon>
        <taxon>Actinomycetota</taxon>
        <taxon>Actinomycetes</taxon>
        <taxon>Kitasatosporales</taxon>
        <taxon>Streptomycetaceae</taxon>
        <taxon>Kitasatospora</taxon>
    </lineage>
</organism>
<dbReference type="PANTHER" id="PTHR36852:SF1">
    <property type="entry name" value="PROTEIN GVPL 2"/>
    <property type="match status" value="1"/>
</dbReference>
<evidence type="ECO:0000256" key="1">
    <source>
        <dbReference type="ARBA" id="ARBA00022987"/>
    </source>
</evidence>
<evidence type="ECO:0000313" key="5">
    <source>
        <dbReference type="Proteomes" id="UP000617734"/>
    </source>
</evidence>
<sequence>MSVYVYSITAAGHPRNLDGLTGVGPDPTALRTVSAGPLCAVVSDAPEELRPKRRDLIAHQAVQERLMADGTVLPLRFGLTAPDDDAVRAALEQRRDEYVQRLAELEGCAEYHLKAAIAEDVLLGEILRESPEARQLNDDIKAGSGSPDLPLALGELVAQEVLARHHALASGIIEALRPHARQERISEPTGDDFLNASFLVDEAHRELFLTAEKGLINELGTEFDFRLHGPLPAYSFV</sequence>
<gene>
    <name evidence="4" type="ORF">GCM10018781_66250</name>
</gene>
<evidence type="ECO:0000313" key="4">
    <source>
        <dbReference type="EMBL" id="GHH82056.1"/>
    </source>
</evidence>
<dbReference type="GO" id="GO:0031411">
    <property type="term" value="C:gas vesicle"/>
    <property type="evidence" value="ECO:0007669"/>
    <property type="project" value="UniProtKB-SubCell"/>
</dbReference>
<name>A0A919GCP1_9ACTN</name>
<evidence type="ECO:0000256" key="2">
    <source>
        <dbReference type="ARBA" id="ARBA00035108"/>
    </source>
</evidence>
<dbReference type="GO" id="GO:0031412">
    <property type="term" value="P:gas vesicle organization"/>
    <property type="evidence" value="ECO:0007669"/>
    <property type="project" value="InterPro"/>
</dbReference>
<dbReference type="RefSeq" id="WP_190214607.1">
    <property type="nucleotide sequence ID" value="NZ_BNBO01000056.1"/>
</dbReference>
<comment type="similarity">
    <text evidence="3">Belongs to the gas vesicle GvpF/GvpL family.</text>
</comment>
<dbReference type="AlphaFoldDB" id="A0A919GCP1"/>
<comment type="caution">
    <text evidence="4">The sequence shown here is derived from an EMBL/GenBank/DDBJ whole genome shotgun (WGS) entry which is preliminary data.</text>
</comment>
<protein>
    <submittedName>
        <fullName evidence="4">Gas vesicle protein</fullName>
    </submittedName>
</protein>
<dbReference type="GeneID" id="95356904"/>
<keyword evidence="5" id="KW-1185">Reference proteome</keyword>
<keyword evidence="1" id="KW-0304">Gas vesicle</keyword>